<dbReference type="EMBL" id="MFAQ01000043">
    <property type="protein sequence ID" value="OGD81471.1"/>
    <property type="molecule type" value="Genomic_DNA"/>
</dbReference>
<gene>
    <name evidence="2" type="ORF">A2572_02470</name>
</gene>
<name>A0A1F5FPD7_9BACT</name>
<dbReference type="AlphaFoldDB" id="A0A1F5FPD7"/>
<accession>A0A1F5FPD7</accession>
<reference evidence="2 3" key="1">
    <citation type="journal article" date="2016" name="Nat. Commun.">
        <title>Thousands of microbial genomes shed light on interconnected biogeochemical processes in an aquifer system.</title>
        <authorList>
            <person name="Anantharaman K."/>
            <person name="Brown C.T."/>
            <person name="Hug L.A."/>
            <person name="Sharon I."/>
            <person name="Castelle C.J."/>
            <person name="Probst A.J."/>
            <person name="Thomas B.C."/>
            <person name="Singh A."/>
            <person name="Wilkins M.J."/>
            <person name="Karaoz U."/>
            <person name="Brodie E.L."/>
            <person name="Williams K.H."/>
            <person name="Hubbard S.S."/>
            <person name="Banfield J.F."/>
        </authorList>
    </citation>
    <scope>NUCLEOTIDE SEQUENCE [LARGE SCALE GENOMIC DNA]</scope>
</reference>
<keyword evidence="1" id="KW-0472">Membrane</keyword>
<proteinExistence type="predicted"/>
<comment type="caution">
    <text evidence="2">The sequence shown here is derived from an EMBL/GenBank/DDBJ whole genome shotgun (WGS) entry which is preliminary data.</text>
</comment>
<evidence type="ECO:0000313" key="2">
    <source>
        <dbReference type="EMBL" id="OGD81471.1"/>
    </source>
</evidence>
<keyword evidence="1" id="KW-1133">Transmembrane helix</keyword>
<protein>
    <submittedName>
        <fullName evidence="2">Uncharacterized protein</fullName>
    </submittedName>
</protein>
<feature type="transmembrane region" description="Helical" evidence="1">
    <location>
        <begin position="12"/>
        <end position="35"/>
    </location>
</feature>
<feature type="transmembrane region" description="Helical" evidence="1">
    <location>
        <begin position="55"/>
        <end position="73"/>
    </location>
</feature>
<sequence>MWDNLNMREPLFLIEKILLLPGEILELLYNMMLIILSNETKEGGENKIINSDIKIYASIAGWILFGIYLYNVYSFDYIHHAYVCRNEAGTNCQKVQIDIRTETYSDDNGSYSYTLVDGFMLPSGKQVEFDDCELEKDKKVNKCMDTDETYWSIELTSEVTKIKK</sequence>
<organism evidence="2 3">
    <name type="scientific">Candidatus Collierbacteria bacterium RIFOXYD1_FULL_40_9</name>
    <dbReference type="NCBI Taxonomy" id="1817731"/>
    <lineage>
        <taxon>Bacteria</taxon>
        <taxon>Candidatus Collieribacteriota</taxon>
    </lineage>
</organism>
<evidence type="ECO:0000256" key="1">
    <source>
        <dbReference type="SAM" id="Phobius"/>
    </source>
</evidence>
<evidence type="ECO:0000313" key="3">
    <source>
        <dbReference type="Proteomes" id="UP000179237"/>
    </source>
</evidence>
<dbReference type="Proteomes" id="UP000179237">
    <property type="component" value="Unassembled WGS sequence"/>
</dbReference>
<keyword evidence="1" id="KW-0812">Transmembrane</keyword>